<keyword evidence="1" id="KW-0833">Ubl conjugation pathway</keyword>
<dbReference type="GO" id="GO:0005737">
    <property type="term" value="C:cytoplasm"/>
    <property type="evidence" value="ECO:0007669"/>
    <property type="project" value="TreeGrafter"/>
</dbReference>
<sequence>MPRRKKPNAKRPQAAGTPAEAGPVASTAARPAEALATPPFHVPPELRGVDVAVLERFRQDAMAQEESRMRSQRLADIAAVVAFLEGRDGHAPEDPRASSRCVPSLAPVRFTPVADLLVSPRPPARSVSAVPRDALVGALAMLDAVSLARCRRVCKEWRDASGNERLWRRHCRRVCRLNMDRDLFDKTRAQAKALHSWRLAYPRVPQVHSTGIYVLRGGYFRQPYRDAWHDPPPFLHCIYHRVLALRPDGSLLYGNIPGPVADAVKRIRRVAAFTTAAKATNPAVVAAALLDESQPEGSAAGLFDRLVVSRMVMAFSPGTTAEDAMHAALAADGAESSDDDSDTTPSDVRPSRASGLSRGFRWPESDEADIQIDSLGGLCFEFLPVDGL</sequence>
<evidence type="ECO:0000256" key="2">
    <source>
        <dbReference type="SAM" id="MobiDB-lite"/>
    </source>
</evidence>
<dbReference type="PANTHER" id="PTHR12874">
    <property type="entry name" value="F-BOX ONLY PROTEIN 48-RELATED"/>
    <property type="match status" value="1"/>
</dbReference>
<dbReference type="GO" id="GO:0031146">
    <property type="term" value="P:SCF-dependent proteasomal ubiquitin-dependent protein catabolic process"/>
    <property type="evidence" value="ECO:0007669"/>
    <property type="project" value="TreeGrafter"/>
</dbReference>
<protein>
    <recommendedName>
        <fullName evidence="3">F-box domain-containing protein</fullName>
    </recommendedName>
</protein>
<dbReference type="GO" id="GO:0019005">
    <property type="term" value="C:SCF ubiquitin ligase complex"/>
    <property type="evidence" value="ECO:0007669"/>
    <property type="project" value="TreeGrafter"/>
</dbReference>
<accession>A0A5A8EGR9</accession>
<dbReference type="Pfam" id="PF19270">
    <property type="entry name" value="FBO_C"/>
    <property type="match status" value="1"/>
</dbReference>
<name>A0A5A8EGR9_CAFRO</name>
<evidence type="ECO:0000259" key="3">
    <source>
        <dbReference type="PROSITE" id="PS50181"/>
    </source>
</evidence>
<dbReference type="PANTHER" id="PTHR12874:SF9">
    <property type="entry name" value="F-BOX ONLY PROTEIN 48"/>
    <property type="match status" value="1"/>
</dbReference>
<evidence type="ECO:0000313" key="5">
    <source>
        <dbReference type="Proteomes" id="UP000322899"/>
    </source>
</evidence>
<gene>
    <name evidence="4" type="ORF">FNF27_02628</name>
</gene>
<dbReference type="SUPFAM" id="SSF81383">
    <property type="entry name" value="F-box domain"/>
    <property type="match status" value="1"/>
</dbReference>
<dbReference type="PROSITE" id="PS50181">
    <property type="entry name" value="FBOX"/>
    <property type="match status" value="1"/>
</dbReference>
<dbReference type="InterPro" id="IPR001810">
    <property type="entry name" value="F-box_dom"/>
</dbReference>
<comment type="caution">
    <text evidence="4">The sequence shown here is derived from an EMBL/GenBank/DDBJ whole genome shotgun (WGS) entry which is preliminary data.</text>
</comment>
<dbReference type="Proteomes" id="UP000322899">
    <property type="component" value="Unassembled WGS sequence"/>
</dbReference>
<evidence type="ECO:0000313" key="4">
    <source>
        <dbReference type="EMBL" id="KAA0175907.1"/>
    </source>
</evidence>
<evidence type="ECO:0000256" key="1">
    <source>
        <dbReference type="ARBA" id="ARBA00022786"/>
    </source>
</evidence>
<proteinExistence type="predicted"/>
<dbReference type="InterPro" id="IPR036047">
    <property type="entry name" value="F-box-like_dom_sf"/>
</dbReference>
<feature type="region of interest" description="Disordered" evidence="2">
    <location>
        <begin position="330"/>
        <end position="360"/>
    </location>
</feature>
<reference evidence="4 5" key="1">
    <citation type="submission" date="2019-07" db="EMBL/GenBank/DDBJ databases">
        <title>Genomes of Cafeteria roenbergensis.</title>
        <authorList>
            <person name="Fischer M.G."/>
            <person name="Hackl T."/>
            <person name="Roman M."/>
        </authorList>
    </citation>
    <scope>NUCLEOTIDE SEQUENCE [LARGE SCALE GENOMIC DNA]</scope>
    <source>
        <strain evidence="4 5">E4-10P</strain>
    </source>
</reference>
<organism evidence="4 5">
    <name type="scientific">Cafeteria roenbergensis</name>
    <name type="common">Marine flagellate</name>
    <dbReference type="NCBI Taxonomy" id="33653"/>
    <lineage>
        <taxon>Eukaryota</taxon>
        <taxon>Sar</taxon>
        <taxon>Stramenopiles</taxon>
        <taxon>Bigyra</taxon>
        <taxon>Opalozoa</taxon>
        <taxon>Bicosoecida</taxon>
        <taxon>Cafeteriaceae</taxon>
        <taxon>Cafeteria</taxon>
    </lineage>
</organism>
<feature type="domain" description="F-box" evidence="3">
    <location>
        <begin position="124"/>
        <end position="170"/>
    </location>
</feature>
<dbReference type="EMBL" id="VLTO01000011">
    <property type="protein sequence ID" value="KAA0175907.1"/>
    <property type="molecule type" value="Genomic_DNA"/>
</dbReference>
<dbReference type="InterPro" id="IPR045464">
    <property type="entry name" value="Hrt3/FBXO9_C"/>
</dbReference>
<dbReference type="AlphaFoldDB" id="A0A5A8EGR9"/>
<feature type="region of interest" description="Disordered" evidence="2">
    <location>
        <begin position="1"/>
        <end position="41"/>
    </location>
</feature>
<dbReference type="Gene3D" id="1.20.1280.50">
    <property type="match status" value="1"/>
</dbReference>
<dbReference type="Pfam" id="PF12937">
    <property type="entry name" value="F-box-like"/>
    <property type="match status" value="1"/>
</dbReference>